<evidence type="ECO:0000256" key="1">
    <source>
        <dbReference type="SAM" id="MobiDB-lite"/>
    </source>
</evidence>
<dbReference type="KEGG" id="sqz:FQU76_03070"/>
<protein>
    <submittedName>
        <fullName evidence="2">Uncharacterized protein</fullName>
    </submittedName>
</protein>
<feature type="compositionally biased region" description="Gly residues" evidence="1">
    <location>
        <begin position="50"/>
        <end position="59"/>
    </location>
</feature>
<reference evidence="2 3" key="1">
    <citation type="submission" date="2019-07" db="EMBL/GenBank/DDBJ databases">
        <authorList>
            <person name="Zhu P."/>
        </authorList>
    </citation>
    <scope>NUCLEOTIDE SEQUENCE [LARGE SCALE GENOMIC DNA]</scope>
    <source>
        <strain evidence="2 3">SSL-25</strain>
    </source>
</reference>
<sequence length="99" mass="8889">MASLALGLSALGGNTLLNSAVSDPPAGGGADCGASGAFAVTSKASTTGGDPDGSTGGTASGVPASCGTANGNGGNGGSPTDLHGTTGEPGCVVITYSTT</sequence>
<dbReference type="Proteomes" id="UP000320580">
    <property type="component" value="Chromosome"/>
</dbReference>
<dbReference type="AlphaFoldDB" id="A0A5B8JDA1"/>
<evidence type="ECO:0000313" key="2">
    <source>
        <dbReference type="EMBL" id="QDY75660.1"/>
    </source>
</evidence>
<accession>A0A5B8JDA1</accession>
<feature type="region of interest" description="Disordered" evidence="1">
    <location>
        <begin position="42"/>
        <end position="91"/>
    </location>
</feature>
<dbReference type="EMBL" id="CP042266">
    <property type="protein sequence ID" value="QDY75660.1"/>
    <property type="molecule type" value="Genomic_DNA"/>
</dbReference>
<organism evidence="2 3">
    <name type="scientific">Streptomyces qinzhouensis</name>
    <dbReference type="NCBI Taxonomy" id="2599401"/>
    <lineage>
        <taxon>Bacteria</taxon>
        <taxon>Bacillati</taxon>
        <taxon>Actinomycetota</taxon>
        <taxon>Actinomycetes</taxon>
        <taxon>Kitasatosporales</taxon>
        <taxon>Streptomycetaceae</taxon>
        <taxon>Streptomyces</taxon>
    </lineage>
</organism>
<keyword evidence="3" id="KW-1185">Reference proteome</keyword>
<name>A0A5B8JDA1_9ACTN</name>
<proteinExistence type="predicted"/>
<evidence type="ECO:0000313" key="3">
    <source>
        <dbReference type="Proteomes" id="UP000320580"/>
    </source>
</evidence>
<gene>
    <name evidence="2" type="ORF">FQU76_03070</name>
</gene>